<gene>
    <name evidence="1" type="ORF">MILVUS5_LOCUS5988</name>
</gene>
<reference evidence="1" key="1">
    <citation type="submission" date="2023-10" db="EMBL/GenBank/DDBJ databases">
        <authorList>
            <person name="Rodriguez Cubillos JULIANA M."/>
            <person name="De Vega J."/>
        </authorList>
    </citation>
    <scope>NUCLEOTIDE SEQUENCE</scope>
</reference>
<organism evidence="1 2">
    <name type="scientific">Trifolium pratense</name>
    <name type="common">Red clover</name>
    <dbReference type="NCBI Taxonomy" id="57577"/>
    <lineage>
        <taxon>Eukaryota</taxon>
        <taxon>Viridiplantae</taxon>
        <taxon>Streptophyta</taxon>
        <taxon>Embryophyta</taxon>
        <taxon>Tracheophyta</taxon>
        <taxon>Spermatophyta</taxon>
        <taxon>Magnoliopsida</taxon>
        <taxon>eudicotyledons</taxon>
        <taxon>Gunneridae</taxon>
        <taxon>Pentapetalae</taxon>
        <taxon>rosids</taxon>
        <taxon>fabids</taxon>
        <taxon>Fabales</taxon>
        <taxon>Fabaceae</taxon>
        <taxon>Papilionoideae</taxon>
        <taxon>50 kb inversion clade</taxon>
        <taxon>NPAAA clade</taxon>
        <taxon>Hologalegina</taxon>
        <taxon>IRL clade</taxon>
        <taxon>Trifolieae</taxon>
        <taxon>Trifolium</taxon>
    </lineage>
</organism>
<dbReference type="Proteomes" id="UP001177021">
    <property type="component" value="Unassembled WGS sequence"/>
</dbReference>
<keyword evidence="2" id="KW-1185">Reference proteome</keyword>
<name>A0ACB0ITN1_TRIPR</name>
<evidence type="ECO:0000313" key="2">
    <source>
        <dbReference type="Proteomes" id="UP001177021"/>
    </source>
</evidence>
<evidence type="ECO:0000313" key="1">
    <source>
        <dbReference type="EMBL" id="CAJ2635255.1"/>
    </source>
</evidence>
<comment type="caution">
    <text evidence="1">The sequence shown here is derived from an EMBL/GenBank/DDBJ whole genome shotgun (WGS) entry which is preliminary data.</text>
</comment>
<accession>A0ACB0ITN1</accession>
<sequence length="528" mass="59584">MNLVPPIAKFMDAIPSYSPPFYPNTYSYSSSSTPHPCYSTVTTVPTMPPTHQQHSHLEFPSYPYPNYSNYCNYYQNTSLPPSTITHTTTHTLQQQAVQPPHSYSQPASPNAEIVQRSCNDILEFIEEFRNEMKESFQDIQESFQEVSESLKSWTKNIQNVFSTLRRDLQEKIEKEKIEEHTAEEPKRLVEGGDLQIIQEHQEKKEQASEPHRDFLSISLCPKSPPTTQFPSTLPPPIPPLKPPDPPPKPPYLLMVHSVHSFPASPSKPPEPPPLHPPSPKPPDMVITQYLILAPPDLHLQKATMVYRKMFLGPTIRSSPLNPSPPSPPKPPPWELPFTNPTPLPPPIPPNLLIVQTPLPTQAQPLSSETSFTNPHSRPPPKPKYEDSLTEFLPPSSYSILQEHVFHRHTDNCFSPSDWNISSTDESWTSMESTISLIVISPLVVCHVSSLPYTTTRNVFLFLLRSGNSTHQLVISNPPHNDSDTPTSTPRVGTCNNWFPALFTKKCKGKIQVTRSNCFPQKQPWAAKH</sequence>
<proteinExistence type="predicted"/>
<dbReference type="EMBL" id="CASHSV030000002">
    <property type="protein sequence ID" value="CAJ2635255.1"/>
    <property type="molecule type" value="Genomic_DNA"/>
</dbReference>
<protein>
    <submittedName>
        <fullName evidence="1">Uncharacterized protein</fullName>
    </submittedName>
</protein>